<dbReference type="AlphaFoldDB" id="A0A4R2J877"/>
<dbReference type="OrthoDB" id="8039522at2"/>
<dbReference type="InterPro" id="IPR003439">
    <property type="entry name" value="ABC_transporter-like_ATP-bd"/>
</dbReference>
<evidence type="ECO:0000313" key="6">
    <source>
        <dbReference type="EMBL" id="TCO54814.1"/>
    </source>
</evidence>
<sequence>MPVEAVGLSKHYGGVTALSDVDFELAPGEVHAVVGENGAGKSTLVKILSGVVRPDSGAISIDGTPVTFGSARDALTRGVALVAQELAVFPDLSVIENLFPLAPIRRGPLLSPRRMAALAAPVLDELGLHVPLGARAGTLPLADQQLLEIGRALLRRPAVLILDEPTSALQREAVDRLMSVLRRLVSRGVAVLYVSHFLEEVLRIATRVTVLRDGRVAMAGVSTSTVDLDGVVTAMLGSRTIERRPVTQRHTAGTAIAVKGLSVPGQLTDVSFTVAAGEIVGLAGLQDAGHLAVLAALSGRATPTGHVRINGASAPRSPRAAVRAGIAFVPSDRKRYGLMLDKPVWQNTSAVSWLGIGRATWWLRQQQLIDTAWQYGTRLSIRGAPTDLTGTLSGGNQQKVVMAKWLAAEPTVILLDDPTRGVDISARAEMHAVIAELAAAGKPVLLASTDLAELCELCDRVLVFQRGRLVSELPHTELSEQALSVAMNAGFGQR</sequence>
<dbReference type="InterPro" id="IPR027417">
    <property type="entry name" value="P-loop_NTPase"/>
</dbReference>
<keyword evidence="3" id="KW-0547">Nucleotide-binding</keyword>
<keyword evidence="1" id="KW-0813">Transport</keyword>
<protein>
    <submittedName>
        <fullName evidence="6">Ribose transport system ATP-binding protein/rhamnose transport system ATP-binding protein</fullName>
    </submittedName>
</protein>
<evidence type="ECO:0000313" key="7">
    <source>
        <dbReference type="Proteomes" id="UP000295680"/>
    </source>
</evidence>
<dbReference type="SUPFAM" id="SSF52540">
    <property type="entry name" value="P-loop containing nucleoside triphosphate hydrolases"/>
    <property type="match status" value="2"/>
</dbReference>
<dbReference type="PROSITE" id="PS00211">
    <property type="entry name" value="ABC_TRANSPORTER_1"/>
    <property type="match status" value="1"/>
</dbReference>
<dbReference type="GO" id="GO:0005524">
    <property type="term" value="F:ATP binding"/>
    <property type="evidence" value="ECO:0007669"/>
    <property type="project" value="UniProtKB-KW"/>
</dbReference>
<evidence type="ECO:0000256" key="2">
    <source>
        <dbReference type="ARBA" id="ARBA00022737"/>
    </source>
</evidence>
<evidence type="ECO:0000256" key="4">
    <source>
        <dbReference type="ARBA" id="ARBA00022840"/>
    </source>
</evidence>
<dbReference type="InterPro" id="IPR003593">
    <property type="entry name" value="AAA+_ATPase"/>
</dbReference>
<name>A0A4R2J877_9PSEU</name>
<keyword evidence="7" id="KW-1185">Reference proteome</keyword>
<dbReference type="Pfam" id="PF00005">
    <property type="entry name" value="ABC_tran"/>
    <property type="match status" value="2"/>
</dbReference>
<dbReference type="PANTHER" id="PTHR43790:SF9">
    <property type="entry name" value="GALACTOFURANOSE TRANSPORTER ATP-BINDING PROTEIN YTFR"/>
    <property type="match status" value="1"/>
</dbReference>
<dbReference type="RefSeq" id="WP_132122607.1">
    <property type="nucleotide sequence ID" value="NZ_SLWS01000008.1"/>
</dbReference>
<dbReference type="GO" id="GO:0016887">
    <property type="term" value="F:ATP hydrolysis activity"/>
    <property type="evidence" value="ECO:0007669"/>
    <property type="project" value="InterPro"/>
</dbReference>
<dbReference type="PROSITE" id="PS50893">
    <property type="entry name" value="ABC_TRANSPORTER_2"/>
    <property type="match status" value="2"/>
</dbReference>
<dbReference type="InterPro" id="IPR050107">
    <property type="entry name" value="ABC_carbohydrate_import_ATPase"/>
</dbReference>
<dbReference type="InterPro" id="IPR017871">
    <property type="entry name" value="ABC_transporter-like_CS"/>
</dbReference>
<dbReference type="SMART" id="SM00382">
    <property type="entry name" value="AAA"/>
    <property type="match status" value="2"/>
</dbReference>
<proteinExistence type="predicted"/>
<dbReference type="EMBL" id="SLWS01000008">
    <property type="protein sequence ID" value="TCO54814.1"/>
    <property type="molecule type" value="Genomic_DNA"/>
</dbReference>
<organism evidence="6 7">
    <name type="scientific">Actinocrispum wychmicini</name>
    <dbReference type="NCBI Taxonomy" id="1213861"/>
    <lineage>
        <taxon>Bacteria</taxon>
        <taxon>Bacillati</taxon>
        <taxon>Actinomycetota</taxon>
        <taxon>Actinomycetes</taxon>
        <taxon>Pseudonocardiales</taxon>
        <taxon>Pseudonocardiaceae</taxon>
        <taxon>Actinocrispum</taxon>
    </lineage>
</organism>
<dbReference type="Gene3D" id="3.40.50.300">
    <property type="entry name" value="P-loop containing nucleotide triphosphate hydrolases"/>
    <property type="match status" value="2"/>
</dbReference>
<feature type="domain" description="ABC transporter" evidence="5">
    <location>
        <begin position="3"/>
        <end position="238"/>
    </location>
</feature>
<dbReference type="CDD" id="cd03215">
    <property type="entry name" value="ABC_Carb_Monos_II"/>
    <property type="match status" value="1"/>
</dbReference>
<dbReference type="PANTHER" id="PTHR43790">
    <property type="entry name" value="CARBOHYDRATE TRANSPORT ATP-BINDING PROTEIN MG119-RELATED"/>
    <property type="match status" value="1"/>
</dbReference>
<comment type="caution">
    <text evidence="6">The sequence shown here is derived from an EMBL/GenBank/DDBJ whole genome shotgun (WGS) entry which is preliminary data.</text>
</comment>
<keyword evidence="2" id="KW-0677">Repeat</keyword>
<dbReference type="CDD" id="cd03216">
    <property type="entry name" value="ABC_Carb_Monos_I"/>
    <property type="match status" value="1"/>
</dbReference>
<feature type="domain" description="ABC transporter" evidence="5">
    <location>
        <begin position="241"/>
        <end position="491"/>
    </location>
</feature>
<keyword evidence="4 6" id="KW-0067">ATP-binding</keyword>
<evidence type="ECO:0000256" key="1">
    <source>
        <dbReference type="ARBA" id="ARBA00022448"/>
    </source>
</evidence>
<evidence type="ECO:0000259" key="5">
    <source>
        <dbReference type="PROSITE" id="PS50893"/>
    </source>
</evidence>
<evidence type="ECO:0000256" key="3">
    <source>
        <dbReference type="ARBA" id="ARBA00022741"/>
    </source>
</evidence>
<gene>
    <name evidence="6" type="ORF">EV192_108102</name>
</gene>
<accession>A0A4R2J877</accession>
<reference evidence="6 7" key="1">
    <citation type="submission" date="2019-03" db="EMBL/GenBank/DDBJ databases">
        <title>Genomic Encyclopedia of Type Strains, Phase IV (KMG-IV): sequencing the most valuable type-strain genomes for metagenomic binning, comparative biology and taxonomic classification.</title>
        <authorList>
            <person name="Goeker M."/>
        </authorList>
    </citation>
    <scope>NUCLEOTIDE SEQUENCE [LARGE SCALE GENOMIC DNA]</scope>
    <source>
        <strain evidence="6 7">DSM 45934</strain>
    </source>
</reference>
<dbReference type="Proteomes" id="UP000295680">
    <property type="component" value="Unassembled WGS sequence"/>
</dbReference>